<evidence type="ECO:0008006" key="4">
    <source>
        <dbReference type="Google" id="ProtNLM"/>
    </source>
</evidence>
<dbReference type="Ensembl" id="ENSFHET00000020949.1">
    <property type="protein sequence ID" value="ENSFHEP00000013408.1"/>
    <property type="gene ID" value="ENSFHEG00000014909.1"/>
</dbReference>
<name>A0A3Q2PJJ6_FUNHE</name>
<dbReference type="GeneTree" id="ENSGT00390000004881"/>
<sequence length="137" mass="15991">MSSRKKPDEDERFRRVQKDPRFWEMPEKEHKVKIDKRFQSMFHDQRFKVKQTVDKRGRPVSHSTAEDLKRFYQLTSQQNQQSSHQEDQSIWNYGVCSFISRIPQTELQIPLINGFLTSLQEPQPDPGGGGPGTGSTL</sequence>
<dbReference type="PANTHER" id="PTHR12202:SF0">
    <property type="entry name" value="ESF1 HOMOLOG"/>
    <property type="match status" value="1"/>
</dbReference>
<evidence type="ECO:0000313" key="3">
    <source>
        <dbReference type="Proteomes" id="UP000265000"/>
    </source>
</evidence>
<organism evidence="2 3">
    <name type="scientific">Fundulus heteroclitus</name>
    <name type="common">Killifish</name>
    <name type="synonym">Mummichog</name>
    <dbReference type="NCBI Taxonomy" id="8078"/>
    <lineage>
        <taxon>Eukaryota</taxon>
        <taxon>Metazoa</taxon>
        <taxon>Chordata</taxon>
        <taxon>Craniata</taxon>
        <taxon>Vertebrata</taxon>
        <taxon>Euteleostomi</taxon>
        <taxon>Actinopterygii</taxon>
        <taxon>Neopterygii</taxon>
        <taxon>Teleostei</taxon>
        <taxon>Neoteleostei</taxon>
        <taxon>Acanthomorphata</taxon>
        <taxon>Ovalentaria</taxon>
        <taxon>Atherinomorphae</taxon>
        <taxon>Cyprinodontiformes</taxon>
        <taxon>Fundulidae</taxon>
        <taxon>Fundulus</taxon>
    </lineage>
</organism>
<dbReference type="STRING" id="8078.ENSFHEP00000013408"/>
<evidence type="ECO:0000313" key="2">
    <source>
        <dbReference type="Ensembl" id="ENSFHEP00000013408.1"/>
    </source>
</evidence>
<dbReference type="AlphaFoldDB" id="A0A3Q2PJJ6"/>
<dbReference type="GO" id="GO:0003723">
    <property type="term" value="F:RNA binding"/>
    <property type="evidence" value="ECO:0007669"/>
    <property type="project" value="TreeGrafter"/>
</dbReference>
<reference evidence="2" key="1">
    <citation type="submission" date="2025-08" db="UniProtKB">
        <authorList>
            <consortium name="Ensembl"/>
        </authorList>
    </citation>
    <scope>IDENTIFICATION</scope>
</reference>
<dbReference type="InterPro" id="IPR039754">
    <property type="entry name" value="Esf1"/>
</dbReference>
<feature type="region of interest" description="Disordered" evidence="1">
    <location>
        <begin position="117"/>
        <end position="137"/>
    </location>
</feature>
<dbReference type="PANTHER" id="PTHR12202">
    <property type="entry name" value="ESF1 HOMOLOG"/>
    <property type="match status" value="1"/>
</dbReference>
<dbReference type="GO" id="GO:0006364">
    <property type="term" value="P:rRNA processing"/>
    <property type="evidence" value="ECO:0007669"/>
    <property type="project" value="InterPro"/>
</dbReference>
<keyword evidence="3" id="KW-1185">Reference proteome</keyword>
<protein>
    <recommendedName>
        <fullName evidence="4">ESF1, nucleolar pre-rRNA processing protein, homolog (S. cerevisiae)</fullName>
    </recommendedName>
</protein>
<dbReference type="Proteomes" id="UP000265000">
    <property type="component" value="Unplaced"/>
</dbReference>
<evidence type="ECO:0000256" key="1">
    <source>
        <dbReference type="SAM" id="MobiDB-lite"/>
    </source>
</evidence>
<accession>A0A3Q2PJJ6</accession>
<feature type="compositionally biased region" description="Gly residues" evidence="1">
    <location>
        <begin position="126"/>
        <end position="137"/>
    </location>
</feature>
<proteinExistence type="predicted"/>
<reference evidence="2" key="2">
    <citation type="submission" date="2025-09" db="UniProtKB">
        <authorList>
            <consortium name="Ensembl"/>
        </authorList>
    </citation>
    <scope>IDENTIFICATION</scope>
</reference>